<dbReference type="Proteomes" id="UP001219525">
    <property type="component" value="Unassembled WGS sequence"/>
</dbReference>
<reference evidence="1" key="1">
    <citation type="submission" date="2023-03" db="EMBL/GenBank/DDBJ databases">
        <title>Massive genome expansion in bonnet fungi (Mycena s.s.) driven by repeated elements and novel gene families across ecological guilds.</title>
        <authorList>
            <consortium name="Lawrence Berkeley National Laboratory"/>
            <person name="Harder C.B."/>
            <person name="Miyauchi S."/>
            <person name="Viragh M."/>
            <person name="Kuo A."/>
            <person name="Thoen E."/>
            <person name="Andreopoulos B."/>
            <person name="Lu D."/>
            <person name="Skrede I."/>
            <person name="Drula E."/>
            <person name="Henrissat B."/>
            <person name="Morin E."/>
            <person name="Kohler A."/>
            <person name="Barry K."/>
            <person name="LaButti K."/>
            <person name="Morin E."/>
            <person name="Salamov A."/>
            <person name="Lipzen A."/>
            <person name="Mereny Z."/>
            <person name="Hegedus B."/>
            <person name="Baldrian P."/>
            <person name="Stursova M."/>
            <person name="Weitz H."/>
            <person name="Taylor A."/>
            <person name="Grigoriev I.V."/>
            <person name="Nagy L.G."/>
            <person name="Martin F."/>
            <person name="Kauserud H."/>
        </authorList>
    </citation>
    <scope>NUCLEOTIDE SEQUENCE</scope>
    <source>
        <strain evidence="1">9144</strain>
    </source>
</reference>
<dbReference type="AlphaFoldDB" id="A0AAD6UL27"/>
<gene>
    <name evidence="1" type="ORF">GGX14DRAFT_408391</name>
</gene>
<organism evidence="1 2">
    <name type="scientific">Mycena pura</name>
    <dbReference type="NCBI Taxonomy" id="153505"/>
    <lineage>
        <taxon>Eukaryota</taxon>
        <taxon>Fungi</taxon>
        <taxon>Dikarya</taxon>
        <taxon>Basidiomycota</taxon>
        <taxon>Agaricomycotina</taxon>
        <taxon>Agaricomycetes</taxon>
        <taxon>Agaricomycetidae</taxon>
        <taxon>Agaricales</taxon>
        <taxon>Marasmiineae</taxon>
        <taxon>Mycenaceae</taxon>
        <taxon>Mycena</taxon>
    </lineage>
</organism>
<protein>
    <submittedName>
        <fullName evidence="1">Uncharacterized protein</fullName>
    </submittedName>
</protein>
<evidence type="ECO:0000313" key="2">
    <source>
        <dbReference type="Proteomes" id="UP001219525"/>
    </source>
</evidence>
<sequence length="193" mass="21194">MSAGCGKRPTAARISASLLAVAANVGVWCHYSFCTVTAAAEDARESAPSRCLRAAGEPGLGFQRDQHANVLPLADHAPLNGRIRAEPCRHPSHIRGLPEGNHPVFTDSDGSHQFVYAFVAPWRVTAADSRTLRWPRIASNDIALHGLAVLKQFREYKAKVPYRRHPCRVANTVPGRVPGSGRSRLCEFQMHRR</sequence>
<dbReference type="EMBL" id="JARJCW010000161">
    <property type="protein sequence ID" value="KAJ7189937.1"/>
    <property type="molecule type" value="Genomic_DNA"/>
</dbReference>
<keyword evidence="2" id="KW-1185">Reference proteome</keyword>
<evidence type="ECO:0000313" key="1">
    <source>
        <dbReference type="EMBL" id="KAJ7189937.1"/>
    </source>
</evidence>
<proteinExistence type="predicted"/>
<comment type="caution">
    <text evidence="1">The sequence shown here is derived from an EMBL/GenBank/DDBJ whole genome shotgun (WGS) entry which is preliminary data.</text>
</comment>
<accession>A0AAD6UL27</accession>
<name>A0AAD6UL27_9AGAR</name>